<name>A0A4Y2IPN0_ARAVE</name>
<organism evidence="1 2">
    <name type="scientific">Araneus ventricosus</name>
    <name type="common">Orbweaver spider</name>
    <name type="synonym">Epeira ventricosa</name>
    <dbReference type="NCBI Taxonomy" id="182803"/>
    <lineage>
        <taxon>Eukaryota</taxon>
        <taxon>Metazoa</taxon>
        <taxon>Ecdysozoa</taxon>
        <taxon>Arthropoda</taxon>
        <taxon>Chelicerata</taxon>
        <taxon>Arachnida</taxon>
        <taxon>Araneae</taxon>
        <taxon>Araneomorphae</taxon>
        <taxon>Entelegynae</taxon>
        <taxon>Araneoidea</taxon>
        <taxon>Araneidae</taxon>
        <taxon>Araneus</taxon>
    </lineage>
</organism>
<evidence type="ECO:0000313" key="2">
    <source>
        <dbReference type="Proteomes" id="UP000499080"/>
    </source>
</evidence>
<proteinExistence type="predicted"/>
<gene>
    <name evidence="1" type="ORF">AVEN_113076_1</name>
</gene>
<dbReference type="Proteomes" id="UP000499080">
    <property type="component" value="Unassembled WGS sequence"/>
</dbReference>
<dbReference type="AlphaFoldDB" id="A0A4Y2IPN0"/>
<sequence length="98" mass="11014">MKREEDHRKRPRLTTKTSNNALEATLIQISSMLGNARHMRRLNQESLLCLTRWADLKQPADELPSCCPAPQAAAQRVQAFIWRGGLPLDGSADPQCEC</sequence>
<protein>
    <submittedName>
        <fullName evidence="1">Uncharacterized protein</fullName>
    </submittedName>
</protein>
<reference evidence="1 2" key="1">
    <citation type="journal article" date="2019" name="Sci. Rep.">
        <title>Orb-weaving spider Araneus ventricosus genome elucidates the spidroin gene catalogue.</title>
        <authorList>
            <person name="Kono N."/>
            <person name="Nakamura H."/>
            <person name="Ohtoshi R."/>
            <person name="Moran D.A.P."/>
            <person name="Shinohara A."/>
            <person name="Yoshida Y."/>
            <person name="Fujiwara M."/>
            <person name="Mori M."/>
            <person name="Tomita M."/>
            <person name="Arakawa K."/>
        </authorList>
    </citation>
    <scope>NUCLEOTIDE SEQUENCE [LARGE SCALE GENOMIC DNA]</scope>
</reference>
<dbReference type="EMBL" id="BGPR01002842">
    <property type="protein sequence ID" value="GBM79813.1"/>
    <property type="molecule type" value="Genomic_DNA"/>
</dbReference>
<accession>A0A4Y2IPN0</accession>
<comment type="caution">
    <text evidence="1">The sequence shown here is derived from an EMBL/GenBank/DDBJ whole genome shotgun (WGS) entry which is preliminary data.</text>
</comment>
<keyword evidence="2" id="KW-1185">Reference proteome</keyword>
<evidence type="ECO:0000313" key="1">
    <source>
        <dbReference type="EMBL" id="GBM79813.1"/>
    </source>
</evidence>